<accession>A0A7R9D3S4</accession>
<dbReference type="AlphaFoldDB" id="A0A7R9D3S4"/>
<sequence>MANSPLVAICDRVAHPCSKASLSQQTRLSMAEKLLFDPGHASTKSVDVTNLRAVMKRTKTQRSRVRKRLFIIIKGLVVVDTGRKKTSLSNQQLLNSAYRRLDIINYTDPDTINYVEPYIINYAEPDTINYAEPDTINYAGSDTINYVEPDIINYAEPDTINYADPDIINYAEPDIINYADHDIINYAEPAIINYAEPVLSWDCFFPYERNISGEEYYVKG</sequence>
<reference evidence="1" key="1">
    <citation type="submission" date="2020-11" db="EMBL/GenBank/DDBJ databases">
        <authorList>
            <person name="Tran Van P."/>
        </authorList>
    </citation>
    <scope>NUCLEOTIDE SEQUENCE</scope>
</reference>
<gene>
    <name evidence="1" type="ORF">TPSB3V08_LOCUS5528</name>
</gene>
<protein>
    <submittedName>
        <fullName evidence="1">Uncharacterized protein</fullName>
    </submittedName>
</protein>
<organism evidence="1">
    <name type="scientific">Timema poppense</name>
    <name type="common">Walking stick</name>
    <dbReference type="NCBI Taxonomy" id="170557"/>
    <lineage>
        <taxon>Eukaryota</taxon>
        <taxon>Metazoa</taxon>
        <taxon>Ecdysozoa</taxon>
        <taxon>Arthropoda</taxon>
        <taxon>Hexapoda</taxon>
        <taxon>Insecta</taxon>
        <taxon>Pterygota</taxon>
        <taxon>Neoptera</taxon>
        <taxon>Polyneoptera</taxon>
        <taxon>Phasmatodea</taxon>
        <taxon>Timematodea</taxon>
        <taxon>Timematoidea</taxon>
        <taxon>Timematidae</taxon>
        <taxon>Timema</taxon>
    </lineage>
</organism>
<dbReference type="EMBL" id="OD002958">
    <property type="protein sequence ID" value="CAD7406671.1"/>
    <property type="molecule type" value="Genomic_DNA"/>
</dbReference>
<evidence type="ECO:0000313" key="1">
    <source>
        <dbReference type="EMBL" id="CAD7406671.1"/>
    </source>
</evidence>
<proteinExistence type="predicted"/>
<name>A0A7R9D3S4_TIMPO</name>